<dbReference type="NCBIfam" id="TIGR01640">
    <property type="entry name" value="F_box_assoc_1"/>
    <property type="match status" value="1"/>
</dbReference>
<proteinExistence type="predicted"/>
<dbReference type="EMBL" id="JABWDY010010052">
    <property type="protein sequence ID" value="KAF5200971.1"/>
    <property type="molecule type" value="Genomic_DNA"/>
</dbReference>
<dbReference type="OrthoDB" id="687122at2759"/>
<dbReference type="InterPro" id="IPR017451">
    <property type="entry name" value="F-box-assoc_interact_dom"/>
</dbReference>
<comment type="caution">
    <text evidence="2">The sequence shown here is derived from an EMBL/GenBank/DDBJ whole genome shotgun (WGS) entry which is preliminary data.</text>
</comment>
<feature type="domain" description="F-box associated beta-propeller type 3" evidence="1">
    <location>
        <begin position="2"/>
        <end position="183"/>
    </location>
</feature>
<dbReference type="Pfam" id="PF08268">
    <property type="entry name" value="FBA_3"/>
    <property type="match status" value="1"/>
</dbReference>
<keyword evidence="3" id="KW-1185">Reference proteome</keyword>
<evidence type="ECO:0000313" key="2">
    <source>
        <dbReference type="EMBL" id="KAF5200971.1"/>
    </source>
</evidence>
<name>A0A7J6WU66_THATH</name>
<sequence length="205" mass="23626">MTLGGDNPKLSWRKLEVVPPYGIEFWYKIYMNGVIHWRNRSNFSNKDEVIVAFDFTDEKFSVIPLPESIVQRIAQRPISGCVTHNILCTTMEGHLAITNSEVGLSEPLIFWILKDSAKQVWIKKTFSRPSYMNQQCCRAIGTLPTGEVIIKPATNSHQCWLYYYDVTNNTSRKVEFTGLPSQEYYPGVRTGYNVLYNGFVESLYF</sequence>
<protein>
    <recommendedName>
        <fullName evidence="1">F-box associated beta-propeller type 3 domain-containing protein</fullName>
    </recommendedName>
</protein>
<organism evidence="2 3">
    <name type="scientific">Thalictrum thalictroides</name>
    <name type="common">Rue-anemone</name>
    <name type="synonym">Anemone thalictroides</name>
    <dbReference type="NCBI Taxonomy" id="46969"/>
    <lineage>
        <taxon>Eukaryota</taxon>
        <taxon>Viridiplantae</taxon>
        <taxon>Streptophyta</taxon>
        <taxon>Embryophyta</taxon>
        <taxon>Tracheophyta</taxon>
        <taxon>Spermatophyta</taxon>
        <taxon>Magnoliopsida</taxon>
        <taxon>Ranunculales</taxon>
        <taxon>Ranunculaceae</taxon>
        <taxon>Thalictroideae</taxon>
        <taxon>Thalictrum</taxon>
    </lineage>
</organism>
<dbReference type="InterPro" id="IPR013187">
    <property type="entry name" value="F-box-assoc_dom_typ3"/>
</dbReference>
<evidence type="ECO:0000313" key="3">
    <source>
        <dbReference type="Proteomes" id="UP000554482"/>
    </source>
</evidence>
<dbReference type="PANTHER" id="PTHR31111">
    <property type="entry name" value="BNAA05G37150D PROTEIN-RELATED"/>
    <property type="match status" value="1"/>
</dbReference>
<accession>A0A7J6WU66</accession>
<dbReference type="AlphaFoldDB" id="A0A7J6WU66"/>
<evidence type="ECO:0000259" key="1">
    <source>
        <dbReference type="Pfam" id="PF08268"/>
    </source>
</evidence>
<dbReference type="PANTHER" id="PTHR31111:SF136">
    <property type="entry name" value="F-BOX ASSOCIATED DOMAIN-CONTAINING PROTEIN"/>
    <property type="match status" value="1"/>
</dbReference>
<dbReference type="Proteomes" id="UP000554482">
    <property type="component" value="Unassembled WGS sequence"/>
</dbReference>
<reference evidence="2 3" key="1">
    <citation type="submission" date="2020-06" db="EMBL/GenBank/DDBJ databases">
        <title>Transcriptomic and genomic resources for Thalictrum thalictroides and T. hernandezii: Facilitating candidate gene discovery in an emerging model plant lineage.</title>
        <authorList>
            <person name="Arias T."/>
            <person name="Riano-Pachon D.M."/>
            <person name="Di Stilio V.S."/>
        </authorList>
    </citation>
    <scope>NUCLEOTIDE SEQUENCE [LARGE SCALE GENOMIC DNA]</scope>
    <source>
        <strain evidence="3">cv. WT478/WT964</strain>
        <tissue evidence="2">Leaves</tissue>
    </source>
</reference>
<gene>
    <name evidence="2" type="ORF">FRX31_009445</name>
</gene>